<evidence type="ECO:0000256" key="4">
    <source>
        <dbReference type="ARBA" id="ARBA00022801"/>
    </source>
</evidence>
<reference evidence="8" key="1">
    <citation type="journal article" date="2020" name="Ecol. Evol.">
        <title>Genome structure and content of the rice root-knot nematode (Meloidogyne graminicola).</title>
        <authorList>
            <person name="Phan N.T."/>
            <person name="Danchin E.G.J."/>
            <person name="Klopp C."/>
            <person name="Perfus-Barbeoch L."/>
            <person name="Kozlowski D.K."/>
            <person name="Koutsovoulos G.D."/>
            <person name="Lopez-Roques C."/>
            <person name="Bouchez O."/>
            <person name="Zahm M."/>
            <person name="Besnard G."/>
            <person name="Bellafiore S."/>
        </authorList>
    </citation>
    <scope>NUCLEOTIDE SEQUENCE</scope>
    <source>
        <strain evidence="8">VN-18</strain>
    </source>
</reference>
<dbReference type="InterPro" id="IPR050738">
    <property type="entry name" value="Sulfatase"/>
</dbReference>
<dbReference type="PANTHER" id="PTHR42693:SF15">
    <property type="entry name" value="ARYLSULFATASE"/>
    <property type="match status" value="1"/>
</dbReference>
<protein>
    <submittedName>
        <fullName evidence="8">Sulfatase domain-containing protein</fullName>
    </submittedName>
</protein>
<dbReference type="GO" id="GO:0046872">
    <property type="term" value="F:metal ion binding"/>
    <property type="evidence" value="ECO:0007669"/>
    <property type="project" value="UniProtKB-KW"/>
</dbReference>
<organism evidence="8 9">
    <name type="scientific">Meloidogyne graminicola</name>
    <dbReference type="NCBI Taxonomy" id="189291"/>
    <lineage>
        <taxon>Eukaryota</taxon>
        <taxon>Metazoa</taxon>
        <taxon>Ecdysozoa</taxon>
        <taxon>Nematoda</taxon>
        <taxon>Chromadorea</taxon>
        <taxon>Rhabditida</taxon>
        <taxon>Tylenchina</taxon>
        <taxon>Tylenchomorpha</taxon>
        <taxon>Tylenchoidea</taxon>
        <taxon>Meloidogynidae</taxon>
        <taxon>Meloidogyninae</taxon>
        <taxon>Meloidogyne</taxon>
    </lineage>
</organism>
<dbReference type="EMBL" id="JABEBT010000042">
    <property type="protein sequence ID" value="KAF7635473.1"/>
    <property type="molecule type" value="Genomic_DNA"/>
</dbReference>
<dbReference type="PANTHER" id="PTHR42693">
    <property type="entry name" value="ARYLSULFATASE FAMILY MEMBER"/>
    <property type="match status" value="1"/>
</dbReference>
<dbReference type="Proteomes" id="UP000605970">
    <property type="component" value="Unassembled WGS sequence"/>
</dbReference>
<dbReference type="SUPFAM" id="SSF53649">
    <property type="entry name" value="Alkaline phosphatase-like"/>
    <property type="match status" value="1"/>
</dbReference>
<dbReference type="InterPro" id="IPR000917">
    <property type="entry name" value="Sulfatase_N"/>
</dbReference>
<proteinExistence type="inferred from homology"/>
<dbReference type="Gene3D" id="3.40.720.10">
    <property type="entry name" value="Alkaline Phosphatase, subunit A"/>
    <property type="match status" value="1"/>
</dbReference>
<accession>A0A8S9ZQI1</accession>
<sequence length="526" mass="59915">MFLLNILFILSSFLLINFVENSNFKQQSPNIVVFMVDDLGYGDLQSFGNLEQEFNPVDQLIREGVRFTNAYSADSMCSPARAGFMTGRLPIRLGVTGGNRVFMLYDTGGLPKEDPTIAEMLKKYGYNTGMGGKWHLGINEFNYTDGNHLPGRRGFDFVGLNLPYTLIWECDETGELYQGGPDQDRCFVYRGDKIVPHPTTYQNFTCEMLADWRYFLQNIAMPNINKQPFFYFHSFPHVHVAQFANKDFKGKSVRGIFGDNLNEMAWYVGQVISDLKTNRISMNTLVVFLSDHGPHKELCNNGGSTAGLKGGKSNSFEGGFRIPMAAWMPGTIFPGKVSHEVISAMDLYPTFERIASNPAARNPFYSPPKNTETRTMDGIDIWPQLLGFSSEDKLPNQSLTPLIDRRPIFFYCNEKLLAIRTGKYKVHYMTQLLFSDNITSVQENCPGGKPKKEWFVSFFCPDEELIKHDPPLIYDLEKDPYELYPITDDTTIKAITDKAENLFLIIDNRFCQLNSNWEILMIVFGR</sequence>
<dbReference type="Gene3D" id="3.30.1120.10">
    <property type="match status" value="1"/>
</dbReference>
<keyword evidence="6" id="KW-0732">Signal</keyword>
<keyword evidence="3" id="KW-0479">Metal-binding</keyword>
<keyword evidence="9" id="KW-1185">Reference proteome</keyword>
<dbReference type="OrthoDB" id="103349at2759"/>
<keyword evidence="5" id="KW-0106">Calcium</keyword>
<evidence type="ECO:0000256" key="1">
    <source>
        <dbReference type="ARBA" id="ARBA00001913"/>
    </source>
</evidence>
<feature type="chain" id="PRO_5035941905" evidence="6">
    <location>
        <begin position="22"/>
        <end position="526"/>
    </location>
</feature>
<comment type="cofactor">
    <cofactor evidence="1">
        <name>Ca(2+)</name>
        <dbReference type="ChEBI" id="CHEBI:29108"/>
    </cofactor>
</comment>
<dbReference type="PROSITE" id="PS00523">
    <property type="entry name" value="SULFATASE_1"/>
    <property type="match status" value="1"/>
</dbReference>
<feature type="domain" description="Sulfatase N-terminal" evidence="7">
    <location>
        <begin position="29"/>
        <end position="351"/>
    </location>
</feature>
<evidence type="ECO:0000256" key="2">
    <source>
        <dbReference type="ARBA" id="ARBA00008779"/>
    </source>
</evidence>
<dbReference type="AlphaFoldDB" id="A0A8S9ZQI1"/>
<keyword evidence="4" id="KW-0378">Hydrolase</keyword>
<name>A0A8S9ZQI1_9BILA</name>
<evidence type="ECO:0000259" key="7">
    <source>
        <dbReference type="Pfam" id="PF00884"/>
    </source>
</evidence>
<evidence type="ECO:0000256" key="3">
    <source>
        <dbReference type="ARBA" id="ARBA00022723"/>
    </source>
</evidence>
<evidence type="ECO:0000256" key="5">
    <source>
        <dbReference type="ARBA" id="ARBA00022837"/>
    </source>
</evidence>
<evidence type="ECO:0000256" key="6">
    <source>
        <dbReference type="SAM" id="SignalP"/>
    </source>
</evidence>
<dbReference type="Pfam" id="PF14707">
    <property type="entry name" value="Sulfatase_C"/>
    <property type="match status" value="1"/>
</dbReference>
<dbReference type="InterPro" id="IPR024607">
    <property type="entry name" value="Sulfatase_CS"/>
</dbReference>
<dbReference type="Pfam" id="PF00884">
    <property type="entry name" value="Sulfatase"/>
    <property type="match status" value="1"/>
</dbReference>
<comment type="caution">
    <text evidence="8">The sequence shown here is derived from an EMBL/GenBank/DDBJ whole genome shotgun (WGS) entry which is preliminary data.</text>
</comment>
<dbReference type="InterPro" id="IPR017850">
    <property type="entry name" value="Alkaline_phosphatase_core_sf"/>
</dbReference>
<gene>
    <name evidence="8" type="ORF">Mgra_00005148</name>
</gene>
<dbReference type="GO" id="GO:0004065">
    <property type="term" value="F:arylsulfatase activity"/>
    <property type="evidence" value="ECO:0007669"/>
    <property type="project" value="TreeGrafter"/>
</dbReference>
<comment type="similarity">
    <text evidence="2">Belongs to the sulfatase family.</text>
</comment>
<evidence type="ECO:0000313" key="8">
    <source>
        <dbReference type="EMBL" id="KAF7635473.1"/>
    </source>
</evidence>
<feature type="signal peptide" evidence="6">
    <location>
        <begin position="1"/>
        <end position="21"/>
    </location>
</feature>
<evidence type="ECO:0000313" key="9">
    <source>
        <dbReference type="Proteomes" id="UP000605970"/>
    </source>
</evidence>